<dbReference type="Proteomes" id="UP001431775">
    <property type="component" value="Unassembled WGS sequence"/>
</dbReference>
<protein>
    <submittedName>
        <fullName evidence="6">ABC transporter substrate-binding protein</fullName>
    </submittedName>
</protein>
<organism evidence="6 7">
    <name type="scientific">Commensalibacter nepenthis</name>
    <dbReference type="NCBI Taxonomy" id="3043872"/>
    <lineage>
        <taxon>Bacteria</taxon>
        <taxon>Pseudomonadati</taxon>
        <taxon>Pseudomonadota</taxon>
        <taxon>Alphaproteobacteria</taxon>
        <taxon>Acetobacterales</taxon>
        <taxon>Acetobacteraceae</taxon>
    </lineage>
</organism>
<dbReference type="Gene3D" id="3.40.190.10">
    <property type="entry name" value="Periplasmic binding protein-like II"/>
    <property type="match status" value="2"/>
</dbReference>
<evidence type="ECO:0000259" key="5">
    <source>
        <dbReference type="Pfam" id="PF09084"/>
    </source>
</evidence>
<dbReference type="SUPFAM" id="SSF53850">
    <property type="entry name" value="Periplasmic binding protein-like II"/>
    <property type="match status" value="1"/>
</dbReference>
<comment type="caution">
    <text evidence="6">The sequence shown here is derived from an EMBL/GenBank/DDBJ whole genome shotgun (WGS) entry which is preliminary data.</text>
</comment>
<sequence length="349" mass="39308">MKSLHIGMLQLFLKSSLSQIKFYILCVVALLMVFICCLVDQTAHAAIRIGWTDQVDLAKIAQVNGAYRKALGERIDWKQYNDDFQMLHDLAIEKIDFAPVGLIALTSAVTAGVQVRIIAISSQYGTGSGLVLRNQSHIDKPKSLVGKKIAVPFLTSAHYSLLKALEHWKIDFHKVQLINMPADKIEDAWKKGDIDGAYVEGITLLHFQKDGHVLVNSQQLADWGYPTYVFWVTMDNMIAAKPYYVEPFVNTTLSIIKGFNQRKDQLTPQSKDIVDVANLLKLSPEDTLTLLKGNLYIGQREQSLIFERRLPSYLGNIALFLRGLNVMNNVLSDYLIYIYPSFVGDAKIK</sequence>
<evidence type="ECO:0000313" key="7">
    <source>
        <dbReference type="Proteomes" id="UP001431775"/>
    </source>
</evidence>
<comment type="similarity">
    <text evidence="2">Belongs to the bacterial solute-binding protein SsuA/TauA family.</text>
</comment>
<evidence type="ECO:0000256" key="1">
    <source>
        <dbReference type="ARBA" id="ARBA00004418"/>
    </source>
</evidence>
<keyword evidence="4" id="KW-0472">Membrane</keyword>
<dbReference type="PANTHER" id="PTHR30024">
    <property type="entry name" value="ALIPHATIC SULFONATES-BINDING PROTEIN-RELATED"/>
    <property type="match status" value="1"/>
</dbReference>
<feature type="transmembrane region" description="Helical" evidence="4">
    <location>
        <begin position="20"/>
        <end position="39"/>
    </location>
</feature>
<dbReference type="PANTHER" id="PTHR30024:SF47">
    <property type="entry name" value="TAURINE-BINDING PERIPLASMIC PROTEIN"/>
    <property type="match status" value="1"/>
</dbReference>
<dbReference type="EMBL" id="JASBAN010000001">
    <property type="protein sequence ID" value="MDI2112157.1"/>
    <property type="molecule type" value="Genomic_DNA"/>
</dbReference>
<comment type="subcellular location">
    <subcellularLocation>
        <location evidence="1">Periplasm</location>
    </subcellularLocation>
</comment>
<evidence type="ECO:0000256" key="2">
    <source>
        <dbReference type="ARBA" id="ARBA00010742"/>
    </source>
</evidence>
<gene>
    <name evidence="6" type="ORF">QJV33_02445</name>
</gene>
<evidence type="ECO:0000256" key="4">
    <source>
        <dbReference type="SAM" id="Phobius"/>
    </source>
</evidence>
<proteinExistence type="inferred from homology"/>
<feature type="domain" description="SsuA/THI5-like" evidence="5">
    <location>
        <begin position="74"/>
        <end position="252"/>
    </location>
</feature>
<reference evidence="6" key="1">
    <citation type="submission" date="2023-05" db="EMBL/GenBank/DDBJ databases">
        <title>Whole genome sequence of Commensalibacter sp.</title>
        <authorList>
            <person name="Charoenyingcharoen P."/>
            <person name="Yukphan P."/>
        </authorList>
    </citation>
    <scope>NUCLEOTIDE SEQUENCE</scope>
    <source>
        <strain evidence="6">TBRC 10068</strain>
    </source>
</reference>
<keyword evidence="4" id="KW-0812">Transmembrane</keyword>
<keyword evidence="4" id="KW-1133">Transmembrane helix</keyword>
<name>A0ABT6Q5I6_9PROT</name>
<keyword evidence="3" id="KW-0732">Signal</keyword>
<dbReference type="InterPro" id="IPR015168">
    <property type="entry name" value="SsuA/THI5"/>
</dbReference>
<evidence type="ECO:0000313" key="6">
    <source>
        <dbReference type="EMBL" id="MDI2112157.1"/>
    </source>
</evidence>
<dbReference type="RefSeq" id="WP_281461827.1">
    <property type="nucleotide sequence ID" value="NZ_JASBAN010000001.1"/>
</dbReference>
<dbReference type="Pfam" id="PF09084">
    <property type="entry name" value="NMT1"/>
    <property type="match status" value="1"/>
</dbReference>
<accession>A0ABT6Q5I6</accession>
<evidence type="ECO:0000256" key="3">
    <source>
        <dbReference type="ARBA" id="ARBA00022729"/>
    </source>
</evidence>
<keyword evidence="7" id="KW-1185">Reference proteome</keyword>